<keyword evidence="2" id="KW-1185">Reference proteome</keyword>
<dbReference type="Proteomes" id="UP000636709">
    <property type="component" value="Unassembled WGS sequence"/>
</dbReference>
<organism evidence="1 2">
    <name type="scientific">Digitaria exilis</name>
    <dbReference type="NCBI Taxonomy" id="1010633"/>
    <lineage>
        <taxon>Eukaryota</taxon>
        <taxon>Viridiplantae</taxon>
        <taxon>Streptophyta</taxon>
        <taxon>Embryophyta</taxon>
        <taxon>Tracheophyta</taxon>
        <taxon>Spermatophyta</taxon>
        <taxon>Magnoliopsida</taxon>
        <taxon>Liliopsida</taxon>
        <taxon>Poales</taxon>
        <taxon>Poaceae</taxon>
        <taxon>PACMAD clade</taxon>
        <taxon>Panicoideae</taxon>
        <taxon>Panicodae</taxon>
        <taxon>Paniceae</taxon>
        <taxon>Anthephorinae</taxon>
        <taxon>Digitaria</taxon>
    </lineage>
</organism>
<evidence type="ECO:0000313" key="2">
    <source>
        <dbReference type="Proteomes" id="UP000636709"/>
    </source>
</evidence>
<proteinExistence type="predicted"/>
<dbReference type="EMBL" id="JACEFO010000566">
    <property type="protein sequence ID" value="KAF8765525.1"/>
    <property type="molecule type" value="Genomic_DNA"/>
</dbReference>
<protein>
    <submittedName>
        <fullName evidence="1">Uncharacterized protein</fullName>
    </submittedName>
</protein>
<evidence type="ECO:0000313" key="1">
    <source>
        <dbReference type="EMBL" id="KAF8765525.1"/>
    </source>
</evidence>
<name>A0A835KRM8_9POAL</name>
<gene>
    <name evidence="1" type="ORF">HU200_008473</name>
</gene>
<reference evidence="1" key="1">
    <citation type="submission" date="2020-07" db="EMBL/GenBank/DDBJ databases">
        <title>Genome sequence and genetic diversity analysis of an under-domesticated orphan crop, white fonio (Digitaria exilis).</title>
        <authorList>
            <person name="Bennetzen J.L."/>
            <person name="Chen S."/>
            <person name="Ma X."/>
            <person name="Wang X."/>
            <person name="Yssel A.E.J."/>
            <person name="Chaluvadi S.R."/>
            <person name="Johnson M."/>
            <person name="Gangashetty P."/>
            <person name="Hamidou F."/>
            <person name="Sanogo M.D."/>
            <person name="Zwaenepoel A."/>
            <person name="Wallace J."/>
            <person name="Van De Peer Y."/>
            <person name="Van Deynze A."/>
        </authorList>
    </citation>
    <scope>NUCLEOTIDE SEQUENCE</scope>
    <source>
        <tissue evidence="1">Leaves</tissue>
    </source>
</reference>
<comment type="caution">
    <text evidence="1">The sequence shown here is derived from an EMBL/GenBank/DDBJ whole genome shotgun (WGS) entry which is preliminary data.</text>
</comment>
<dbReference type="AlphaFoldDB" id="A0A835KRM8"/>
<accession>A0A835KRM8</accession>
<sequence>MLSTSSSTCTRKLVTSVERLPAQQVVNSCSLMSRHYRVSLHRVLTQSP</sequence>